<keyword evidence="3" id="KW-1185">Reference proteome</keyword>
<dbReference type="PANTHER" id="PTHR43173">
    <property type="entry name" value="ABC1 FAMILY PROTEIN"/>
    <property type="match status" value="1"/>
</dbReference>
<dbReference type="SUPFAM" id="SSF56112">
    <property type="entry name" value="Protein kinase-like (PK-like)"/>
    <property type="match status" value="1"/>
</dbReference>
<dbReference type="Proteomes" id="UP001648503">
    <property type="component" value="Unassembled WGS sequence"/>
</dbReference>
<dbReference type="PANTHER" id="PTHR43173:SF34">
    <property type="entry name" value="ABC1 ATYPICAL KINASE-LIKE DOMAIN-CONTAINING PROTEIN"/>
    <property type="match status" value="1"/>
</dbReference>
<feature type="domain" description="Protein kinase" evidence="1">
    <location>
        <begin position="196"/>
        <end position="576"/>
    </location>
</feature>
<protein>
    <recommendedName>
        <fullName evidence="1">Protein kinase domain-containing protein</fullName>
    </recommendedName>
</protein>
<evidence type="ECO:0000259" key="1">
    <source>
        <dbReference type="PROSITE" id="PS50011"/>
    </source>
</evidence>
<organism evidence="2 3">
    <name type="scientific">Batrachochytrium salamandrivorans</name>
    <dbReference type="NCBI Taxonomy" id="1357716"/>
    <lineage>
        <taxon>Eukaryota</taxon>
        <taxon>Fungi</taxon>
        <taxon>Fungi incertae sedis</taxon>
        <taxon>Chytridiomycota</taxon>
        <taxon>Chytridiomycota incertae sedis</taxon>
        <taxon>Chytridiomycetes</taxon>
        <taxon>Rhizophydiales</taxon>
        <taxon>Rhizophydiales incertae sedis</taxon>
        <taxon>Batrachochytrium</taxon>
    </lineage>
</organism>
<accession>A0ABQ8FFT1</accession>
<dbReference type="PROSITE" id="PS50011">
    <property type="entry name" value="PROTEIN_KINASE_DOM"/>
    <property type="match status" value="1"/>
</dbReference>
<dbReference type="InterPro" id="IPR000719">
    <property type="entry name" value="Prot_kinase_dom"/>
</dbReference>
<evidence type="ECO:0000313" key="2">
    <source>
        <dbReference type="EMBL" id="KAH6596128.1"/>
    </source>
</evidence>
<dbReference type="CDD" id="cd05121">
    <property type="entry name" value="ABC1_ADCK3-like"/>
    <property type="match status" value="1"/>
</dbReference>
<gene>
    <name evidence="2" type="ORF">BASA50_005425</name>
</gene>
<dbReference type="InterPro" id="IPR011009">
    <property type="entry name" value="Kinase-like_dom_sf"/>
</dbReference>
<sequence length="576" mass="64840">MSSVLLLRAPSLWSHALTTSSALSRTAYTRSTISSITAKKRFSSHGVVARRNPVRNAAWLLLGAGATLATIAYISDPLILNKIQRSTLFWRAMFPIYMRYRFQEWRLKDASPEEARQAWDDLHRESAPQVLELLLQLRGIYIKVGQILATRKDIAPKIYRDHFAELLDRVPALSGAEARLIIEKALNAPINSVFAEFDDISIGAASIGQVHKAKLHDGRVVVVKIQYPDAEDLFRQDIITGKQFAEMAQPEQVLAMNELERQILKEFQFDKEAWALETVRKNIMPYYKNIEIPTPIKEFSNKDILVMEYIPGVKLTDAVIADSERIAKRLNTTVDVLQTGKFTTWMGVRHAAYAVLDTTWSATATVYNWTLGWVAPNLSYAQKPIDIKSIFKTLVNVHGKQILIDGVFNGDPHPGNILVMPDGRLGLIDYGQVKTLTKKERRELANLILLLGEGESSKNEALKLIKKLGFETEKGDEYVLYKTAVVGLDRDDEEACEGMSLQQYLEYLNKRDPSKTIPEHLIMAVRACILLRGTASLMGAGSISIAQEWKQLAKRAIRLYPENPATDDDIPVFTCE</sequence>
<dbReference type="InterPro" id="IPR004147">
    <property type="entry name" value="ABC1_dom"/>
</dbReference>
<dbReference type="EMBL" id="JAFCIX010000249">
    <property type="protein sequence ID" value="KAH6596128.1"/>
    <property type="molecule type" value="Genomic_DNA"/>
</dbReference>
<dbReference type="Pfam" id="PF03109">
    <property type="entry name" value="ABC1"/>
    <property type="match status" value="2"/>
</dbReference>
<evidence type="ECO:0000313" key="3">
    <source>
        <dbReference type="Proteomes" id="UP001648503"/>
    </source>
</evidence>
<dbReference type="InterPro" id="IPR051130">
    <property type="entry name" value="Mito_struct-func_regulator"/>
</dbReference>
<proteinExistence type="predicted"/>
<name>A0ABQ8FFT1_9FUNG</name>
<reference evidence="2 3" key="1">
    <citation type="submission" date="2021-02" db="EMBL/GenBank/DDBJ databases">
        <title>Variation within the Batrachochytrium salamandrivorans European outbreak.</title>
        <authorList>
            <person name="Kelly M."/>
            <person name="Pasmans F."/>
            <person name="Shea T.P."/>
            <person name="Munoz J.F."/>
            <person name="Carranza S."/>
            <person name="Cuomo C.A."/>
            <person name="Martel A."/>
        </authorList>
    </citation>
    <scope>NUCLEOTIDE SEQUENCE [LARGE SCALE GENOMIC DNA]</scope>
    <source>
        <strain evidence="2 3">AMFP18/2</strain>
    </source>
</reference>
<comment type="caution">
    <text evidence="2">The sequence shown here is derived from an EMBL/GenBank/DDBJ whole genome shotgun (WGS) entry which is preliminary data.</text>
</comment>